<protein>
    <submittedName>
        <fullName evidence="1">Uncharacterized protein</fullName>
    </submittedName>
</protein>
<proteinExistence type="predicted"/>
<evidence type="ECO:0000313" key="2">
    <source>
        <dbReference type="Proteomes" id="UP001060085"/>
    </source>
</evidence>
<sequence length="969" mass="111706">MMNIDQNRQSETVPKDRRAEALGDLRVLPDEILCDILTYLSPHDIGRLSCVSSVMYIFCNEEPLWMTLCLKIVNRQLQYRDSWKKTTFHQLDVTAHKESPHKPLHFDGFHSLFLYRRLYRCYTTLHGFSFDDENLERKKDLSLEEFHLNYDGKKPVLISGLADTWSARNAWTPEQLLMNYGDITFRLSQRSPRKITMKFKDYVSYMQIQHDEDPLYVFDDKFGEVAPSLLQDYSVPHLFQEDFFDVLDREERPPFRWLIIGPERSGASWHVDPALTSAWNTLLCGRKRWALYPPGKVPSGVTVHVNEDDGDVNIDTPTSLQWWLDFYPFLSDEDKPIECTQLPGETIFVPSGWWHCVLNLETTVAVTQNFVNSKNFEFVCLDMAPGYQHKGVCRAGLLALDDSSLKEAEKEILSTENSLTYLDLTRKEKRARICQPTEFPINSSSDGSECNLENVEFSYDINFLSMFLDGERDHYTSLWSSGNIMEQRKMREWLRKLWLGKPGLRDLIWKGACLALNARSWLECLREICSFHKFPFPTDEEKLPVGTGSNPVYLVADNVIKVFVEDGLESSLYGLGTELQFYNLLEKTNSPLKHHIPPVVATGILFLTDGTYHILPWDGKDIPEVLANCNIRQEKNEGSEYPFGVWEKKKFVYKKLGVSSLDSKNTGVSTIWPYMVTERCRGKTFAELRDTVSWEEALNLASFLGEKLHNLHLLPCPALTDSTLLVNKRETELLGGNVYMEDSPGKIGVTEELQLFIKTLNKKKEDLCSRLTKWGDPIPTRLIEKVGEYIPPDWKEFFTVYENDMNVAKSYTWIHSDVMDDNILMEPCCDAPCSLGNTSEPCLQSNGFLNGSKSQRSSWQPRHIIDFSDLSLGHPICDIIPIHLDVFRGDAMLLQQFLESYKLPLVRKKSEENTRFGRQSYLAMCFSILHDDNVLGAIFSLWKELRMANSWEEVEEKVWGCLNNYTGFC</sequence>
<evidence type="ECO:0000313" key="1">
    <source>
        <dbReference type="EMBL" id="KAI5654879.1"/>
    </source>
</evidence>
<organism evidence="1 2">
    <name type="scientific">Catharanthus roseus</name>
    <name type="common">Madagascar periwinkle</name>
    <name type="synonym">Vinca rosea</name>
    <dbReference type="NCBI Taxonomy" id="4058"/>
    <lineage>
        <taxon>Eukaryota</taxon>
        <taxon>Viridiplantae</taxon>
        <taxon>Streptophyta</taxon>
        <taxon>Embryophyta</taxon>
        <taxon>Tracheophyta</taxon>
        <taxon>Spermatophyta</taxon>
        <taxon>Magnoliopsida</taxon>
        <taxon>eudicotyledons</taxon>
        <taxon>Gunneridae</taxon>
        <taxon>Pentapetalae</taxon>
        <taxon>asterids</taxon>
        <taxon>lamiids</taxon>
        <taxon>Gentianales</taxon>
        <taxon>Apocynaceae</taxon>
        <taxon>Rauvolfioideae</taxon>
        <taxon>Vinceae</taxon>
        <taxon>Catharanthinae</taxon>
        <taxon>Catharanthus</taxon>
    </lineage>
</organism>
<name>A0ACC0A281_CATRO</name>
<dbReference type="Proteomes" id="UP001060085">
    <property type="component" value="Linkage Group LG07"/>
</dbReference>
<comment type="caution">
    <text evidence="1">The sequence shown here is derived from an EMBL/GenBank/DDBJ whole genome shotgun (WGS) entry which is preliminary data.</text>
</comment>
<reference evidence="2" key="1">
    <citation type="journal article" date="2023" name="Nat. Plants">
        <title>Single-cell RNA sequencing provides a high-resolution roadmap for understanding the multicellular compartmentation of specialized metabolism.</title>
        <authorList>
            <person name="Sun S."/>
            <person name="Shen X."/>
            <person name="Li Y."/>
            <person name="Li Y."/>
            <person name="Wang S."/>
            <person name="Li R."/>
            <person name="Zhang H."/>
            <person name="Shen G."/>
            <person name="Guo B."/>
            <person name="Wei J."/>
            <person name="Xu J."/>
            <person name="St-Pierre B."/>
            <person name="Chen S."/>
            <person name="Sun C."/>
        </authorList>
    </citation>
    <scope>NUCLEOTIDE SEQUENCE [LARGE SCALE GENOMIC DNA]</scope>
</reference>
<dbReference type="EMBL" id="CM044707">
    <property type="protein sequence ID" value="KAI5654879.1"/>
    <property type="molecule type" value="Genomic_DNA"/>
</dbReference>
<gene>
    <name evidence="1" type="ORF">M9H77_32066</name>
</gene>
<keyword evidence="2" id="KW-1185">Reference proteome</keyword>
<accession>A0ACC0A281</accession>